<proteinExistence type="predicted"/>
<reference evidence="2" key="1">
    <citation type="journal article" date="2019" name="Int. J. Syst. Evol. Microbiol.">
        <title>The Global Catalogue of Microorganisms (GCM) 10K type strain sequencing project: providing services to taxonomists for standard genome sequencing and annotation.</title>
        <authorList>
            <consortium name="The Broad Institute Genomics Platform"/>
            <consortium name="The Broad Institute Genome Sequencing Center for Infectious Disease"/>
            <person name="Wu L."/>
            <person name="Ma J."/>
        </authorList>
    </citation>
    <scope>NUCLEOTIDE SEQUENCE [LARGE SCALE GENOMIC DNA]</scope>
    <source>
        <strain evidence="2">CECT 7806</strain>
    </source>
</reference>
<protein>
    <submittedName>
        <fullName evidence="1">Uncharacterized protein</fullName>
    </submittedName>
</protein>
<evidence type="ECO:0000313" key="1">
    <source>
        <dbReference type="EMBL" id="MDN3569323.1"/>
    </source>
</evidence>
<evidence type="ECO:0000313" key="2">
    <source>
        <dbReference type="Proteomes" id="UP001244297"/>
    </source>
</evidence>
<sequence length="117" mass="12360">KAAADPSSELFKSFIDISKGSRPDDADVPGFPGLAARSVGLARVWRQAPAGSRLAMPPCPNTMCEGVSAGNEDSRPPWLFRPDVAAWQQFQGVKSADALREAAECQSGPSFSAGLRL</sequence>
<accession>A0ABT8AII1</accession>
<name>A0ABT8AII1_9HYPH</name>
<dbReference type="Proteomes" id="UP001244297">
    <property type="component" value="Unassembled WGS sequence"/>
</dbReference>
<comment type="caution">
    <text evidence="1">The sequence shown here is derived from an EMBL/GenBank/DDBJ whole genome shotgun (WGS) entry which is preliminary data.</text>
</comment>
<dbReference type="EMBL" id="JAUFPT010000004">
    <property type="protein sequence ID" value="MDN3569323.1"/>
    <property type="molecule type" value="Genomic_DNA"/>
</dbReference>
<dbReference type="RefSeq" id="WP_290355023.1">
    <property type="nucleotide sequence ID" value="NZ_JAUFPT010000004.1"/>
</dbReference>
<keyword evidence="2" id="KW-1185">Reference proteome</keyword>
<organism evidence="1 2">
    <name type="scientific">Methylobacterium longum</name>
    <dbReference type="NCBI Taxonomy" id="767694"/>
    <lineage>
        <taxon>Bacteria</taxon>
        <taxon>Pseudomonadati</taxon>
        <taxon>Pseudomonadota</taxon>
        <taxon>Alphaproteobacteria</taxon>
        <taxon>Hyphomicrobiales</taxon>
        <taxon>Methylobacteriaceae</taxon>
        <taxon>Methylobacterium</taxon>
    </lineage>
</organism>
<gene>
    <name evidence="1" type="ORF">QWZ18_01640</name>
</gene>
<feature type="non-terminal residue" evidence="1">
    <location>
        <position position="1"/>
    </location>
</feature>